<keyword evidence="5" id="KW-1185">Reference proteome</keyword>
<name>A0A1A5YTR8_9BACL</name>
<dbReference type="InterPro" id="IPR050491">
    <property type="entry name" value="AmpC-like"/>
</dbReference>
<evidence type="ECO:0000313" key="4">
    <source>
        <dbReference type="EMBL" id="OBR69031.1"/>
    </source>
</evidence>
<dbReference type="InterPro" id="IPR012338">
    <property type="entry name" value="Beta-lactam/transpept-like"/>
</dbReference>
<protein>
    <recommendedName>
        <fullName evidence="3">Beta-lactamase-related domain-containing protein</fullName>
    </recommendedName>
</protein>
<evidence type="ECO:0000256" key="2">
    <source>
        <dbReference type="ARBA" id="ARBA00023136"/>
    </source>
</evidence>
<dbReference type="RefSeq" id="WP_068678689.1">
    <property type="nucleotide sequence ID" value="NZ_LYPA01000022.1"/>
</dbReference>
<dbReference type="AlphaFoldDB" id="A0A1A5YTR8"/>
<dbReference type="SUPFAM" id="SSF56601">
    <property type="entry name" value="beta-lactamase/transpeptidase-like"/>
    <property type="match status" value="1"/>
</dbReference>
<keyword evidence="2" id="KW-0472">Membrane</keyword>
<evidence type="ECO:0000256" key="1">
    <source>
        <dbReference type="ARBA" id="ARBA00004370"/>
    </source>
</evidence>
<dbReference type="EMBL" id="LYPA01000022">
    <property type="protein sequence ID" value="OBR69031.1"/>
    <property type="molecule type" value="Genomic_DNA"/>
</dbReference>
<dbReference type="PANTHER" id="PTHR46825:SF11">
    <property type="entry name" value="PENICILLIN-BINDING PROTEIN 4"/>
    <property type="match status" value="1"/>
</dbReference>
<dbReference type="Gene3D" id="3.40.710.10">
    <property type="entry name" value="DD-peptidase/beta-lactamase superfamily"/>
    <property type="match status" value="1"/>
</dbReference>
<proteinExistence type="predicted"/>
<gene>
    <name evidence="4" type="ORF">A7K91_10990</name>
</gene>
<organism evidence="4 5">
    <name type="scientific">Paenibacillus oryzae</name>
    <dbReference type="NCBI Taxonomy" id="1844972"/>
    <lineage>
        <taxon>Bacteria</taxon>
        <taxon>Bacillati</taxon>
        <taxon>Bacillota</taxon>
        <taxon>Bacilli</taxon>
        <taxon>Bacillales</taxon>
        <taxon>Paenibacillaceae</taxon>
        <taxon>Paenibacillus</taxon>
    </lineage>
</organism>
<evidence type="ECO:0000259" key="3">
    <source>
        <dbReference type="Pfam" id="PF00144"/>
    </source>
</evidence>
<dbReference type="STRING" id="1844972.A7K91_10990"/>
<comment type="caution">
    <text evidence="4">The sequence shown here is derived from an EMBL/GenBank/DDBJ whole genome shotgun (WGS) entry which is preliminary data.</text>
</comment>
<reference evidence="4 5" key="1">
    <citation type="submission" date="2016-05" db="EMBL/GenBank/DDBJ databases">
        <title>Paenibacillus oryzae. sp. nov., isolated from the rice root.</title>
        <authorList>
            <person name="Zhang J."/>
            <person name="Zhang X."/>
        </authorList>
    </citation>
    <scope>NUCLEOTIDE SEQUENCE [LARGE SCALE GENOMIC DNA]</scope>
    <source>
        <strain evidence="4 5">1DrF-4</strain>
    </source>
</reference>
<dbReference type="Proteomes" id="UP000092024">
    <property type="component" value="Unassembled WGS sequence"/>
</dbReference>
<dbReference type="OrthoDB" id="9803467at2"/>
<comment type="subcellular location">
    <subcellularLocation>
        <location evidence="1">Membrane</location>
    </subcellularLocation>
</comment>
<dbReference type="Pfam" id="PF00144">
    <property type="entry name" value="Beta-lactamase"/>
    <property type="match status" value="1"/>
</dbReference>
<dbReference type="GO" id="GO:0016020">
    <property type="term" value="C:membrane"/>
    <property type="evidence" value="ECO:0007669"/>
    <property type="project" value="UniProtKB-SubCell"/>
</dbReference>
<dbReference type="InterPro" id="IPR001466">
    <property type="entry name" value="Beta-lactam-related"/>
</dbReference>
<dbReference type="PANTHER" id="PTHR46825">
    <property type="entry name" value="D-ALANYL-D-ALANINE-CARBOXYPEPTIDASE/ENDOPEPTIDASE AMPH"/>
    <property type="match status" value="1"/>
</dbReference>
<feature type="domain" description="Beta-lactamase-related" evidence="3">
    <location>
        <begin position="22"/>
        <end position="316"/>
    </location>
</feature>
<evidence type="ECO:0000313" key="5">
    <source>
        <dbReference type="Proteomes" id="UP000092024"/>
    </source>
</evidence>
<sequence>MRTLESEIHDFFTSLEKNEEYSGSVLIAKDEKILFNRGYNFANREHQVKNTPETKFRIGSITKQFTAMAITILQEHGELNVADHISKFIPSYKYGDQIKLHHLLTHSSGIPNITQLPTIGELMKQPTTTEKTVRLIMDMEPEVNPGFKFQYSNSGYILLAYIIEKTTGLSYGEFLRKHIFSPLGMNNSGCDNQKEIIPNRAQGYEYDNGIVNAEYIDMSFPMGGGNLYSTTEDLFKWDQALYTDRLVTKESLETIFTSHGFGYGYGWFINEDPNRSSIYHGGGIVGFKNEIIRYVNDRITIIILNNLSTTNVEQIRNDLTKMVFQKY</sequence>
<accession>A0A1A5YTR8</accession>